<dbReference type="InterPro" id="IPR033900">
    <property type="entry name" value="Gram_neg_porin_domain"/>
</dbReference>
<dbReference type="EMBL" id="AP018933">
    <property type="protein sequence ID" value="BBG29250.1"/>
    <property type="molecule type" value="Genomic_DNA"/>
</dbReference>
<dbReference type="GO" id="GO:0009279">
    <property type="term" value="C:cell outer membrane"/>
    <property type="evidence" value="ECO:0007669"/>
    <property type="project" value="UniProtKB-SubCell"/>
</dbReference>
<keyword evidence="6" id="KW-1185">Reference proteome</keyword>
<keyword evidence="2 4" id="KW-0732">Signal</keyword>
<name>A0A348HC98_9GAMM</name>
<feature type="chain" id="PRO_5016756878" evidence="4">
    <location>
        <begin position="36"/>
        <end position="378"/>
    </location>
</feature>
<dbReference type="PANTHER" id="PTHR34501:SF2">
    <property type="entry name" value="OUTER MEMBRANE PORIN F-RELATED"/>
    <property type="match status" value="1"/>
</dbReference>
<evidence type="ECO:0000256" key="4">
    <source>
        <dbReference type="SAM" id="SignalP"/>
    </source>
</evidence>
<evidence type="ECO:0000313" key="5">
    <source>
        <dbReference type="EMBL" id="BBG29250.1"/>
    </source>
</evidence>
<dbReference type="CDD" id="cd00342">
    <property type="entry name" value="gram_neg_porins"/>
    <property type="match status" value="1"/>
</dbReference>
<gene>
    <name evidence="5" type="ORF">ZBT109_0462</name>
</gene>
<dbReference type="STRING" id="1123510.GCA_000620025_00664"/>
<evidence type="ECO:0000256" key="3">
    <source>
        <dbReference type="ARBA" id="ARBA00023136"/>
    </source>
</evidence>
<proteinExistence type="predicted"/>
<dbReference type="InterPro" id="IPR050298">
    <property type="entry name" value="Gram-neg_bact_OMP"/>
</dbReference>
<comment type="subcellular location">
    <subcellularLocation>
        <location evidence="1">Cell outer membrane</location>
        <topology evidence="1">Multi-pass membrane protein</topology>
    </subcellularLocation>
</comment>
<sequence>MLTSSRINDMQISAKHALKLAIGAAALVGAAQANAFTAFQTSGLQSDELIIKGRVAYEYDWNKSGKNHDDHDDAGSRTAIKYTHHFNEDFAVLGTTEWGYNPFFRHGSDTRRNKLDYYKRLQFAGVSYKGIGTLTYGKQASVYSMVTDATDQYWVFGAAADGKTGLKHLVGADRPDNSLKYQNAFGDVTVGLMFGGNDHDYDDDGSRLTRRHFDQAAVNWQVAPDVTIGTAYNHAAMKDDASDENFNVEQYVVGATWTPGNWTLGVLAGQYHNELAGNYTSARGYETFTQYAFKDLVSFGDVSLYGGLNRLEDRNSPARSSSYIVGTALKTHKGFGANDRFIVALEHVFNDNKNSSGRDLDAEGKNLDATSLLVRYNY</sequence>
<keyword evidence="3" id="KW-0472">Membrane</keyword>
<dbReference type="KEGG" id="zpl:ZBT109_0462"/>
<accession>A0A348HC98</accession>
<dbReference type="AlphaFoldDB" id="A0A348HC98"/>
<reference evidence="5 6" key="1">
    <citation type="submission" date="2018-09" db="EMBL/GenBank/DDBJ databases">
        <title>Zymobacter palmae IAM14233 (=T109) whole genome analysis.</title>
        <authorList>
            <person name="Yanase H."/>
        </authorList>
    </citation>
    <scope>NUCLEOTIDE SEQUENCE [LARGE SCALE GENOMIC DNA]</scope>
    <source>
        <strain evidence="5 6">IAM14233</strain>
    </source>
</reference>
<evidence type="ECO:0000313" key="6">
    <source>
        <dbReference type="Proteomes" id="UP000267342"/>
    </source>
</evidence>
<dbReference type="PANTHER" id="PTHR34501">
    <property type="entry name" value="PROTEIN YDDL-RELATED"/>
    <property type="match status" value="1"/>
</dbReference>
<dbReference type="Proteomes" id="UP000267342">
    <property type="component" value="Chromosome"/>
</dbReference>
<dbReference type="InterPro" id="IPR023614">
    <property type="entry name" value="Porin_dom_sf"/>
</dbReference>
<dbReference type="GO" id="GO:0015288">
    <property type="term" value="F:porin activity"/>
    <property type="evidence" value="ECO:0007669"/>
    <property type="project" value="InterPro"/>
</dbReference>
<evidence type="ECO:0000256" key="2">
    <source>
        <dbReference type="ARBA" id="ARBA00022729"/>
    </source>
</evidence>
<dbReference type="SUPFAM" id="SSF56935">
    <property type="entry name" value="Porins"/>
    <property type="match status" value="1"/>
</dbReference>
<feature type="signal peptide" evidence="4">
    <location>
        <begin position="1"/>
        <end position="35"/>
    </location>
</feature>
<dbReference type="Gene3D" id="2.40.160.10">
    <property type="entry name" value="Porin"/>
    <property type="match status" value="1"/>
</dbReference>
<evidence type="ECO:0000256" key="1">
    <source>
        <dbReference type="ARBA" id="ARBA00004571"/>
    </source>
</evidence>
<protein>
    <submittedName>
        <fullName evidence="5">Outer membrane protein</fullName>
    </submittedName>
</protein>
<organism evidence="5 6">
    <name type="scientific">Zymobacter palmae</name>
    <dbReference type="NCBI Taxonomy" id="33074"/>
    <lineage>
        <taxon>Bacteria</taxon>
        <taxon>Pseudomonadati</taxon>
        <taxon>Pseudomonadota</taxon>
        <taxon>Gammaproteobacteria</taxon>
        <taxon>Oceanospirillales</taxon>
        <taxon>Halomonadaceae</taxon>
        <taxon>Zymobacter group</taxon>
        <taxon>Zymobacter</taxon>
    </lineage>
</organism>